<evidence type="ECO:0000313" key="8">
    <source>
        <dbReference type="Proteomes" id="UP000295357"/>
    </source>
</evidence>
<dbReference type="InterPro" id="IPR005565">
    <property type="entry name" value="Hemolysn_activator_HlyB_C"/>
</dbReference>
<reference evidence="7 8" key="1">
    <citation type="submission" date="2019-03" db="EMBL/GenBank/DDBJ databases">
        <title>Genomic Encyclopedia of Type Strains, Phase IV (KMG-IV): sequencing the most valuable type-strain genomes for metagenomic binning, comparative biology and taxonomic classification.</title>
        <authorList>
            <person name="Goeker M."/>
        </authorList>
    </citation>
    <scope>NUCLEOTIDE SEQUENCE [LARGE SCALE GENOMIC DNA]</scope>
    <source>
        <strain evidence="7 8">DSM 25082</strain>
    </source>
</reference>
<accession>A0A4R6MVT4</accession>
<dbReference type="InterPro" id="IPR013686">
    <property type="entry name" value="Polypept-transport_assoc_ShlB"/>
</dbReference>
<dbReference type="Pfam" id="PF08479">
    <property type="entry name" value="POTRA_2"/>
    <property type="match status" value="1"/>
</dbReference>
<comment type="caution">
    <text evidence="7">The sequence shown here is derived from an EMBL/GenBank/DDBJ whole genome shotgun (WGS) entry which is preliminary data.</text>
</comment>
<gene>
    <name evidence="7" type="ORF">DFR39_11122</name>
</gene>
<evidence type="ECO:0000313" key="7">
    <source>
        <dbReference type="EMBL" id="TDP05518.1"/>
    </source>
</evidence>
<dbReference type="GO" id="GO:0098046">
    <property type="term" value="C:type V protein secretion system complex"/>
    <property type="evidence" value="ECO:0007669"/>
    <property type="project" value="TreeGrafter"/>
</dbReference>
<dbReference type="PANTHER" id="PTHR34597">
    <property type="entry name" value="SLR1661 PROTEIN"/>
    <property type="match status" value="1"/>
</dbReference>
<evidence type="ECO:0000256" key="3">
    <source>
        <dbReference type="ARBA" id="ARBA00023237"/>
    </source>
</evidence>
<proteinExistence type="predicted"/>
<dbReference type="GO" id="GO:0008320">
    <property type="term" value="F:protein transmembrane transporter activity"/>
    <property type="evidence" value="ECO:0007669"/>
    <property type="project" value="TreeGrafter"/>
</dbReference>
<name>A0A4R6MVT4_9BURK</name>
<dbReference type="Proteomes" id="UP000295357">
    <property type="component" value="Unassembled WGS sequence"/>
</dbReference>
<dbReference type="Gene3D" id="3.10.20.310">
    <property type="entry name" value="membrane protein fhac"/>
    <property type="match status" value="1"/>
</dbReference>
<dbReference type="AlphaFoldDB" id="A0A4R6MVT4"/>
<feature type="chain" id="PRO_5020470461" evidence="4">
    <location>
        <begin position="37"/>
        <end position="560"/>
    </location>
</feature>
<dbReference type="OrthoDB" id="5664954at2"/>
<dbReference type="InterPro" id="IPR051544">
    <property type="entry name" value="TPS_OM_transporter"/>
</dbReference>
<evidence type="ECO:0000256" key="2">
    <source>
        <dbReference type="ARBA" id="ARBA00022692"/>
    </source>
</evidence>
<sequence length="560" mass="61216">MSTHATSPRARFSSPTVLQVALCAALGLSAAGLAAAQGQPAPAAAAATPAADPRFDILEFEIEGNTVLPVTEVERAVMPFMGERRSIADVEAAREALEKRYQQGGYLTVFVDVPEQRVDGGLVRLRVIEGRVERLRVTGARYFDQGVIRERVHELAPGRVPDFNEVQRQLAGLSREERQIQPLLRPGLTPGTVEAELKVADQLPAGVSVELNNRHSADTKPLRASLNLRYDNLWQREHSIALSLITAPEAPKQSKLALLNYSLPLGRGERHQDQLLTSLVWSDSLLEPLGTTSVIGKGVTLGLRWSRSLQLSDSVHSLSLGGDYKNVRERLQSGDSALSTPLRYLPLQLSYSGSWFEGRNQTSFSSSFTFAARSILQRDVDCPGNIGPVDQFECKRFEADGSFAHWRGDWRTSRSLQALGLPGSLGLRLGWQLASQPLVSGEQFALGGAETVRGYLESEVTGDQGLLGSLEWRSPNLGGAKNSLWRELSVLAFVDVGRAYVLWPLPEQASRLPLLGSGLGLRLQAGEKLRAEVDLAWPQKPTARSPKSEPRLHVRLSAQL</sequence>
<keyword evidence="2" id="KW-0812">Transmembrane</keyword>
<feature type="domain" description="Haemolysin activator HlyB C-terminal" evidence="5">
    <location>
        <begin position="400"/>
        <end position="523"/>
    </location>
</feature>
<evidence type="ECO:0000259" key="6">
    <source>
        <dbReference type="Pfam" id="PF08479"/>
    </source>
</evidence>
<dbReference type="Pfam" id="PF03865">
    <property type="entry name" value="ShlB"/>
    <property type="match status" value="1"/>
</dbReference>
<evidence type="ECO:0000259" key="5">
    <source>
        <dbReference type="Pfam" id="PF03865"/>
    </source>
</evidence>
<dbReference type="PANTHER" id="PTHR34597:SF6">
    <property type="entry name" value="BLR6126 PROTEIN"/>
    <property type="match status" value="1"/>
</dbReference>
<feature type="domain" description="Polypeptide-transport-associated ShlB-type" evidence="6">
    <location>
        <begin position="55"/>
        <end position="130"/>
    </location>
</feature>
<keyword evidence="4" id="KW-0732">Signal</keyword>
<evidence type="ECO:0000256" key="1">
    <source>
        <dbReference type="ARBA" id="ARBA00022452"/>
    </source>
</evidence>
<dbReference type="EMBL" id="SNXE01000011">
    <property type="protein sequence ID" value="TDP05518.1"/>
    <property type="molecule type" value="Genomic_DNA"/>
</dbReference>
<dbReference type="RefSeq" id="WP_133605265.1">
    <property type="nucleotide sequence ID" value="NZ_JAUFPJ010000013.1"/>
</dbReference>
<dbReference type="GO" id="GO:0046819">
    <property type="term" value="P:protein secretion by the type V secretion system"/>
    <property type="evidence" value="ECO:0007669"/>
    <property type="project" value="TreeGrafter"/>
</dbReference>
<keyword evidence="1" id="KW-0472">Membrane</keyword>
<evidence type="ECO:0000256" key="4">
    <source>
        <dbReference type="SAM" id="SignalP"/>
    </source>
</evidence>
<protein>
    <submittedName>
        <fullName evidence="7">Hemolysin activation/secretion protein</fullName>
    </submittedName>
</protein>
<keyword evidence="3" id="KW-0998">Cell outer membrane</keyword>
<feature type="signal peptide" evidence="4">
    <location>
        <begin position="1"/>
        <end position="36"/>
    </location>
</feature>
<keyword evidence="8" id="KW-1185">Reference proteome</keyword>
<organism evidence="7 8">
    <name type="scientific">Roseateles asaccharophilus</name>
    <dbReference type="NCBI Taxonomy" id="582607"/>
    <lineage>
        <taxon>Bacteria</taxon>
        <taxon>Pseudomonadati</taxon>
        <taxon>Pseudomonadota</taxon>
        <taxon>Betaproteobacteria</taxon>
        <taxon>Burkholderiales</taxon>
        <taxon>Sphaerotilaceae</taxon>
        <taxon>Roseateles</taxon>
    </lineage>
</organism>
<dbReference type="Gene3D" id="2.40.160.50">
    <property type="entry name" value="membrane protein fhac: a member of the omp85/tpsb transporter family"/>
    <property type="match status" value="1"/>
</dbReference>
<keyword evidence="1" id="KW-1134">Transmembrane beta strand</keyword>